<dbReference type="VEuPathDB" id="ToxoDB:TGP89_307070"/>
<gene>
    <name evidence="1" type="ORF">TGP89_307070</name>
</gene>
<reference evidence="1 2" key="1">
    <citation type="submission" date="2014-03" db="EMBL/GenBank/DDBJ databases">
        <authorList>
            <person name="Sibley D."/>
            <person name="Venepally P."/>
            <person name="Karamycheva S."/>
            <person name="Hadjithomas M."/>
            <person name="Khan A."/>
            <person name="Brunk B."/>
            <person name="Roos D."/>
            <person name="Caler E."/>
            <person name="Lorenzi H."/>
        </authorList>
    </citation>
    <scope>NUCLEOTIDE SEQUENCE [LARGE SCALE GENOMIC DNA]</scope>
    <source>
        <strain evidence="2">p89</strain>
    </source>
</reference>
<dbReference type="OrthoDB" id="10382170at2759"/>
<sequence>MSEAGRNSSRLGRSAQMLMGLPFRICACEGRLEGCGTRTRRYAGSREVEEVEFEVTFIGWVLRGTRCCHDGSGRCVPLVDGAHYKGVGHPIMNVGVAINDTPSSLATTSGQGTYARRHSLCTVLLQWVHLICANLQ</sequence>
<dbReference type="AlphaFoldDB" id="A0A086J736"/>
<organism evidence="1 2">
    <name type="scientific">Toxoplasma gondii p89</name>
    <dbReference type="NCBI Taxonomy" id="943119"/>
    <lineage>
        <taxon>Eukaryota</taxon>
        <taxon>Sar</taxon>
        <taxon>Alveolata</taxon>
        <taxon>Apicomplexa</taxon>
        <taxon>Conoidasida</taxon>
        <taxon>Coccidia</taxon>
        <taxon>Eucoccidiorida</taxon>
        <taxon>Eimeriorina</taxon>
        <taxon>Sarcocystidae</taxon>
        <taxon>Toxoplasma</taxon>
    </lineage>
</organism>
<dbReference type="Proteomes" id="UP000028828">
    <property type="component" value="Unassembled WGS sequence"/>
</dbReference>
<evidence type="ECO:0000313" key="2">
    <source>
        <dbReference type="Proteomes" id="UP000028828"/>
    </source>
</evidence>
<protein>
    <submittedName>
        <fullName evidence="1">Uncharacterized protein</fullName>
    </submittedName>
</protein>
<name>A0A086J736_TOXGO</name>
<comment type="caution">
    <text evidence="1">The sequence shown here is derived from an EMBL/GenBank/DDBJ whole genome shotgun (WGS) entry which is preliminary data.</text>
</comment>
<evidence type="ECO:0000313" key="1">
    <source>
        <dbReference type="EMBL" id="KFG27954.1"/>
    </source>
</evidence>
<proteinExistence type="predicted"/>
<dbReference type="EMBL" id="AEYI02002519">
    <property type="protein sequence ID" value="KFG27954.1"/>
    <property type="molecule type" value="Genomic_DNA"/>
</dbReference>
<accession>A0A086J736</accession>